<dbReference type="InterPro" id="IPR000917">
    <property type="entry name" value="Sulfatase_N"/>
</dbReference>
<feature type="transmembrane region" description="Helical" evidence="1">
    <location>
        <begin position="23"/>
        <end position="45"/>
    </location>
</feature>
<dbReference type="PANTHER" id="PTHR43751:SF3">
    <property type="entry name" value="SULFATASE N-TERMINAL DOMAIN-CONTAINING PROTEIN"/>
    <property type="match status" value="1"/>
</dbReference>
<dbReference type="InterPro" id="IPR017850">
    <property type="entry name" value="Alkaline_phosphatase_core_sf"/>
</dbReference>
<proteinExistence type="predicted"/>
<sequence>MLSAAPSADAPLLPGPARRWHRLAWWSLFVACNALLAMMITLGNVPLADNPGGGAGLAYLAVALPGHLLAFGALAGLLPLLLGLWPGRARTLSISAVLLQGLWLSLLLVDAKVFTLYRFHLNAMVVNMVFGGALHDQVALSPKTWMQVGLLGGAIFTAEALLAWACWRLLPAPPRRRRIVQAWALAALLMAGGQVATAYYDARGDRDVISQWNYLPWAQPITAKSFMRRLGVVSEQQAGLPDPRHAQLLYPLQPLRCQSPHRPNVLMVVLESLRHDALTPQLMPHVSALAQSSRVYDRHFSTGNATRYGLFGLLYGLPGGYWQSMLDEQRGSQLFQVLGQQGYALHLYGSAPLYSPEFDRTAFADVRDRLHQGPPALDSAERDQAIVASLRRDIRASQAARTPWFGFVFLDATHAPYHMPPGYPAVATPMAQDIDFPKFGPDHDPAPELNRYRTAVHYADHLIGELMDDLRAQGLEQDTIVLVTGDHAEEFNDLKLNYWGHNGNFSDYQLQVPFVLHWPGQPTGRDARISSHEDWVPTLMRHALGCENALSDFSTGQDLLAEASGGRALVVESWSQRAVRHGDAIYVFDKFGNATALDLDYRPLPRQAPDASAIRAAWEALTRFRNR</sequence>
<keyword evidence="1" id="KW-0812">Transmembrane</keyword>
<dbReference type="SUPFAM" id="SSF53649">
    <property type="entry name" value="Alkaline phosphatase-like"/>
    <property type="match status" value="1"/>
</dbReference>
<protein>
    <recommendedName>
        <fullName evidence="6">DUF3413 domain-containing protein</fullName>
    </recommendedName>
</protein>
<feature type="transmembrane region" description="Helical" evidence="1">
    <location>
        <begin position="91"/>
        <end position="109"/>
    </location>
</feature>
<dbReference type="InterPro" id="IPR024588">
    <property type="entry name" value="YejM_N"/>
</dbReference>
<dbReference type="RefSeq" id="WP_065200160.1">
    <property type="nucleotide sequence ID" value="NZ_LYVJ01000012.1"/>
</dbReference>
<feature type="domain" description="Sulfatase N-terminal" evidence="2">
    <location>
        <begin position="263"/>
        <end position="543"/>
    </location>
</feature>
<dbReference type="Pfam" id="PF00884">
    <property type="entry name" value="Sulfatase"/>
    <property type="match status" value="1"/>
</dbReference>
<accession>A0A1A6XPY4</accession>
<dbReference type="Pfam" id="PF11893">
    <property type="entry name" value="DUF3413"/>
    <property type="match status" value="1"/>
</dbReference>
<evidence type="ECO:0000313" key="4">
    <source>
        <dbReference type="EMBL" id="OBU65003.1"/>
    </source>
</evidence>
<feature type="transmembrane region" description="Helical" evidence="1">
    <location>
        <begin position="146"/>
        <end position="167"/>
    </location>
</feature>
<evidence type="ECO:0008006" key="6">
    <source>
        <dbReference type="Google" id="ProtNLM"/>
    </source>
</evidence>
<dbReference type="AlphaFoldDB" id="A0A1A6XPY4"/>
<dbReference type="InterPro" id="IPR012159">
    <property type="entry name" value="YejM-like"/>
</dbReference>
<reference evidence="4 5" key="1">
    <citation type="submission" date="2016-05" db="EMBL/GenBank/DDBJ databases">
        <title>Draft Genome Sequences of Stenotrophomonas maltophilia Strains Sm32COP, Sm41DVV, Sm46PAILV, SmF3, SmF22, SmSOFb1 and SmCVFa1, Isolated from Different Manures, in France.</title>
        <authorList>
            <person name="Nazaret S."/>
            <person name="Bodilis J."/>
        </authorList>
    </citation>
    <scope>NUCLEOTIDE SEQUENCE [LARGE SCALE GENOMIC DNA]</scope>
    <source>
        <strain evidence="4 5">Sm46PAILV</strain>
    </source>
</reference>
<keyword evidence="1" id="KW-0472">Membrane</keyword>
<name>A0A1A6XPY4_STEMA</name>
<gene>
    <name evidence="4" type="ORF">A9K58_15315</name>
</gene>
<evidence type="ECO:0000259" key="2">
    <source>
        <dbReference type="Pfam" id="PF00884"/>
    </source>
</evidence>
<dbReference type="Proteomes" id="UP000092256">
    <property type="component" value="Unassembled WGS sequence"/>
</dbReference>
<dbReference type="OrthoDB" id="9803751at2"/>
<dbReference type="CDD" id="cd16148">
    <property type="entry name" value="sulfatase_like"/>
    <property type="match status" value="1"/>
</dbReference>
<evidence type="ECO:0000259" key="3">
    <source>
        <dbReference type="Pfam" id="PF11893"/>
    </source>
</evidence>
<dbReference type="Gene3D" id="3.40.720.10">
    <property type="entry name" value="Alkaline Phosphatase, subunit A"/>
    <property type="match status" value="1"/>
</dbReference>
<feature type="transmembrane region" description="Helical" evidence="1">
    <location>
        <begin position="179"/>
        <end position="200"/>
    </location>
</feature>
<comment type="caution">
    <text evidence="4">The sequence shown here is derived from an EMBL/GenBank/DDBJ whole genome shotgun (WGS) entry which is preliminary data.</text>
</comment>
<evidence type="ECO:0000313" key="5">
    <source>
        <dbReference type="Proteomes" id="UP000092256"/>
    </source>
</evidence>
<dbReference type="InterPro" id="IPR052701">
    <property type="entry name" value="GAG_Ulvan_Degrading_Sulfatases"/>
</dbReference>
<dbReference type="PIRSF" id="PIRSF004950">
    <property type="entry name" value="Mmb_sulf_HI0842"/>
    <property type="match status" value="1"/>
</dbReference>
<feature type="domain" description="Inner membrane protein YejM N-terminal" evidence="3">
    <location>
        <begin position="22"/>
        <end position="257"/>
    </location>
</feature>
<organism evidence="4 5">
    <name type="scientific">Stenotrophomonas maltophilia</name>
    <name type="common">Pseudomonas maltophilia</name>
    <name type="synonym">Xanthomonas maltophilia</name>
    <dbReference type="NCBI Taxonomy" id="40324"/>
    <lineage>
        <taxon>Bacteria</taxon>
        <taxon>Pseudomonadati</taxon>
        <taxon>Pseudomonadota</taxon>
        <taxon>Gammaproteobacteria</taxon>
        <taxon>Lysobacterales</taxon>
        <taxon>Lysobacteraceae</taxon>
        <taxon>Stenotrophomonas</taxon>
        <taxon>Stenotrophomonas maltophilia group</taxon>
    </lineage>
</organism>
<feature type="transmembrane region" description="Helical" evidence="1">
    <location>
        <begin position="57"/>
        <end position="85"/>
    </location>
</feature>
<keyword evidence="1" id="KW-1133">Transmembrane helix</keyword>
<evidence type="ECO:0000256" key="1">
    <source>
        <dbReference type="SAM" id="Phobius"/>
    </source>
</evidence>
<dbReference type="EMBL" id="LYVJ01000012">
    <property type="protein sequence ID" value="OBU65003.1"/>
    <property type="molecule type" value="Genomic_DNA"/>
</dbReference>
<dbReference type="PANTHER" id="PTHR43751">
    <property type="entry name" value="SULFATASE"/>
    <property type="match status" value="1"/>
</dbReference>